<dbReference type="InterPro" id="IPR002182">
    <property type="entry name" value="NB-ARC"/>
</dbReference>
<dbReference type="InterPro" id="IPR050905">
    <property type="entry name" value="Plant_NBS-LRR"/>
</dbReference>
<organism evidence="3 4">
    <name type="scientific">Vitis vinifera</name>
    <name type="common">Grape</name>
    <dbReference type="NCBI Taxonomy" id="29760"/>
    <lineage>
        <taxon>Eukaryota</taxon>
        <taxon>Viridiplantae</taxon>
        <taxon>Streptophyta</taxon>
        <taxon>Embryophyta</taxon>
        <taxon>Tracheophyta</taxon>
        <taxon>Spermatophyta</taxon>
        <taxon>Magnoliopsida</taxon>
        <taxon>eudicotyledons</taxon>
        <taxon>Gunneridae</taxon>
        <taxon>Pentapetalae</taxon>
        <taxon>rosids</taxon>
        <taxon>Vitales</taxon>
        <taxon>Vitaceae</taxon>
        <taxon>Viteae</taxon>
        <taxon>Vitis</taxon>
    </lineage>
</organism>
<keyword evidence="1" id="KW-0611">Plant defense</keyword>
<dbReference type="Gene3D" id="3.40.50.300">
    <property type="entry name" value="P-loop containing nucleotide triphosphate hydrolases"/>
    <property type="match status" value="1"/>
</dbReference>
<comment type="caution">
    <text evidence="3">The sequence shown here is derived from an EMBL/GenBank/DDBJ whole genome shotgun (WGS) entry which is preliminary data.</text>
</comment>
<protein>
    <submittedName>
        <fullName evidence="3">Disease resistance protein RFL1</fullName>
    </submittedName>
</protein>
<evidence type="ECO:0000313" key="3">
    <source>
        <dbReference type="EMBL" id="RVW76758.1"/>
    </source>
</evidence>
<dbReference type="PANTHER" id="PTHR33463">
    <property type="entry name" value="NB-ARC DOMAIN-CONTAINING PROTEIN-RELATED"/>
    <property type="match status" value="1"/>
</dbReference>
<dbReference type="GO" id="GO:0043531">
    <property type="term" value="F:ADP binding"/>
    <property type="evidence" value="ECO:0007669"/>
    <property type="project" value="InterPro"/>
</dbReference>
<sequence>MLWLMGYSSSVDERPMEKTVGLDLMFTEVCRCIQDEELGIIGLYGMGGAGKTTLMTKVNNEFIRASKSFEIAIWVVVSRPASVEKVQEVISQQVTHS</sequence>
<dbReference type="AlphaFoldDB" id="A0A438GX57"/>
<dbReference type="Proteomes" id="UP000288805">
    <property type="component" value="Unassembled WGS sequence"/>
</dbReference>
<feature type="domain" description="NB-ARC" evidence="2">
    <location>
        <begin position="34"/>
        <end position="95"/>
    </location>
</feature>
<dbReference type="EMBL" id="QGNW01000323">
    <property type="protein sequence ID" value="RVW76758.1"/>
    <property type="molecule type" value="Genomic_DNA"/>
</dbReference>
<proteinExistence type="predicted"/>
<evidence type="ECO:0000256" key="1">
    <source>
        <dbReference type="ARBA" id="ARBA00022821"/>
    </source>
</evidence>
<accession>A0A438GX57</accession>
<dbReference type="PANTHER" id="PTHR33463:SF220">
    <property type="entry name" value="NB-ARC DOMAIN-CONTAINING PROTEIN"/>
    <property type="match status" value="1"/>
</dbReference>
<evidence type="ECO:0000313" key="4">
    <source>
        <dbReference type="Proteomes" id="UP000288805"/>
    </source>
</evidence>
<gene>
    <name evidence="3" type="primary">RFL1_6</name>
    <name evidence="3" type="ORF">CK203_050544</name>
</gene>
<dbReference type="SUPFAM" id="SSF52540">
    <property type="entry name" value="P-loop containing nucleoside triphosphate hydrolases"/>
    <property type="match status" value="1"/>
</dbReference>
<name>A0A438GX57_VITVI</name>
<dbReference type="InterPro" id="IPR027417">
    <property type="entry name" value="P-loop_NTPase"/>
</dbReference>
<reference evidence="3 4" key="1">
    <citation type="journal article" date="2018" name="PLoS Genet.">
        <title>Population sequencing reveals clonal diversity and ancestral inbreeding in the grapevine cultivar Chardonnay.</title>
        <authorList>
            <person name="Roach M.J."/>
            <person name="Johnson D.L."/>
            <person name="Bohlmann J."/>
            <person name="van Vuuren H.J."/>
            <person name="Jones S.J."/>
            <person name="Pretorius I.S."/>
            <person name="Schmidt S.A."/>
            <person name="Borneman A.R."/>
        </authorList>
    </citation>
    <scope>NUCLEOTIDE SEQUENCE [LARGE SCALE GENOMIC DNA]</scope>
    <source>
        <strain evidence="4">cv. Chardonnay</strain>
        <tissue evidence="3">Leaf</tissue>
    </source>
</reference>
<dbReference type="Pfam" id="PF00931">
    <property type="entry name" value="NB-ARC"/>
    <property type="match status" value="1"/>
</dbReference>
<evidence type="ECO:0000259" key="2">
    <source>
        <dbReference type="Pfam" id="PF00931"/>
    </source>
</evidence>